<organism evidence="1">
    <name type="scientific">Tanacetum cinerariifolium</name>
    <name type="common">Dalmatian daisy</name>
    <name type="synonym">Chrysanthemum cinerariifolium</name>
    <dbReference type="NCBI Taxonomy" id="118510"/>
    <lineage>
        <taxon>Eukaryota</taxon>
        <taxon>Viridiplantae</taxon>
        <taxon>Streptophyta</taxon>
        <taxon>Embryophyta</taxon>
        <taxon>Tracheophyta</taxon>
        <taxon>Spermatophyta</taxon>
        <taxon>Magnoliopsida</taxon>
        <taxon>eudicotyledons</taxon>
        <taxon>Gunneridae</taxon>
        <taxon>Pentapetalae</taxon>
        <taxon>asterids</taxon>
        <taxon>campanulids</taxon>
        <taxon>Asterales</taxon>
        <taxon>Asteraceae</taxon>
        <taxon>Asteroideae</taxon>
        <taxon>Anthemideae</taxon>
        <taxon>Anthemidinae</taxon>
        <taxon>Tanacetum</taxon>
    </lineage>
</organism>
<proteinExistence type="predicted"/>
<reference evidence="1" key="1">
    <citation type="journal article" date="2019" name="Sci. Rep.">
        <title>Draft genome of Tanacetum cinerariifolium, the natural source of mosquito coil.</title>
        <authorList>
            <person name="Yamashiro T."/>
            <person name="Shiraishi A."/>
            <person name="Satake H."/>
            <person name="Nakayama K."/>
        </authorList>
    </citation>
    <scope>NUCLEOTIDE SEQUENCE</scope>
</reference>
<gene>
    <name evidence="1" type="ORF">Tci_034580</name>
</gene>
<sequence length="285" mass="32192">MDELNFKGKQLKISIKNSKRLDSYNVEYRTSPRLVKREIAEKLYQALRSSYSSISQEVDKCKKDEIRINNEIMCFSTGDKRGEWKKQNIKNLEEALGGVKHQIRISSIPRAELNHVMESLVHRIQHRNNNRAEEAKLHHEIRNLNDTIEIYTTPTVTPPTPLDFTWNGSGITGGKSSPSDRLKQALNPIVDRLGEAYDSPEKTELALQLCWAIGVYGEGSASHKDAAHELFESIELLLYENLSSRCAIKKADFGNAVCDEVLKGLKIKDLGCGGHKGVHTELECF</sequence>
<protein>
    <submittedName>
        <fullName evidence="1">AP-5 complex subunit zeta-1</fullName>
    </submittedName>
</protein>
<comment type="caution">
    <text evidence="1">The sequence shown here is derived from an EMBL/GenBank/DDBJ whole genome shotgun (WGS) entry which is preliminary data.</text>
</comment>
<name>A0A6L2LQ62_TANCI</name>
<dbReference type="PANTHER" id="PTHR47885">
    <property type="entry name" value="AP-5 COMPLEX SUBUNIT ZETA-1"/>
    <property type="match status" value="1"/>
</dbReference>
<accession>A0A6L2LQ62</accession>
<dbReference type="AlphaFoldDB" id="A0A6L2LQ62"/>
<evidence type="ECO:0000313" key="1">
    <source>
        <dbReference type="EMBL" id="GEU62602.1"/>
    </source>
</evidence>
<dbReference type="PANTHER" id="PTHR47885:SF1">
    <property type="entry name" value="AP-5 COMPLEX SUBUNIT ZETA-1"/>
    <property type="match status" value="1"/>
</dbReference>
<dbReference type="EMBL" id="BKCJ010004703">
    <property type="protein sequence ID" value="GEU62602.1"/>
    <property type="molecule type" value="Genomic_DNA"/>
</dbReference>